<organism evidence="1">
    <name type="scientific">marine sediment metagenome</name>
    <dbReference type="NCBI Taxonomy" id="412755"/>
    <lineage>
        <taxon>unclassified sequences</taxon>
        <taxon>metagenomes</taxon>
        <taxon>ecological metagenomes</taxon>
    </lineage>
</organism>
<evidence type="ECO:0000313" key="1">
    <source>
        <dbReference type="EMBL" id="KKL19949.1"/>
    </source>
</evidence>
<gene>
    <name evidence="1" type="ORF">LCGC14_2460350</name>
</gene>
<sequence length="162" mass="18132">MKNNNTAELLAALFVGLAIGFTAGAIAMRPTPADFKCPKETWCFQRSDGNIVRYSKTSSGFPDAPISSKHNKVCAIRKGVECLRFHLIGIDRKRLLNGRWVLLGYDESDWRLKRRGPDCRNASQAQEAASKDPMGDVKYSCTRTEVEHRKSCYGDANCVEAW</sequence>
<protein>
    <submittedName>
        <fullName evidence="1">Uncharacterized protein</fullName>
    </submittedName>
</protein>
<dbReference type="AlphaFoldDB" id="A0A0F9BDE7"/>
<accession>A0A0F9BDE7</accession>
<proteinExistence type="predicted"/>
<comment type="caution">
    <text evidence="1">The sequence shown here is derived from an EMBL/GenBank/DDBJ whole genome shotgun (WGS) entry which is preliminary data.</text>
</comment>
<dbReference type="EMBL" id="LAZR01038294">
    <property type="protein sequence ID" value="KKL19949.1"/>
    <property type="molecule type" value="Genomic_DNA"/>
</dbReference>
<name>A0A0F9BDE7_9ZZZZ</name>
<reference evidence="1" key="1">
    <citation type="journal article" date="2015" name="Nature">
        <title>Complex archaea that bridge the gap between prokaryotes and eukaryotes.</title>
        <authorList>
            <person name="Spang A."/>
            <person name="Saw J.H."/>
            <person name="Jorgensen S.L."/>
            <person name="Zaremba-Niedzwiedzka K."/>
            <person name="Martijn J."/>
            <person name="Lind A.E."/>
            <person name="van Eijk R."/>
            <person name="Schleper C."/>
            <person name="Guy L."/>
            <person name="Ettema T.J."/>
        </authorList>
    </citation>
    <scope>NUCLEOTIDE SEQUENCE</scope>
</reference>